<keyword evidence="2" id="KW-1185">Reference proteome</keyword>
<evidence type="ECO:0000313" key="2">
    <source>
        <dbReference type="Proteomes" id="UP000699462"/>
    </source>
</evidence>
<dbReference type="EMBL" id="JTDF01002719">
    <property type="protein sequence ID" value="KAF8568517.1"/>
    <property type="molecule type" value="Genomic_DNA"/>
</dbReference>
<protein>
    <submittedName>
        <fullName evidence="1">Uncharacterized protein</fullName>
    </submittedName>
</protein>
<gene>
    <name evidence="1" type="ORF">P879_08579</name>
</gene>
<sequence length="72" mass="8313">MLVWSNKFVPVPLDTTVLCNQAISQLLFPFLFLQYAYILVKLLHVFDTLVDLCGTDWLCDVIQIRCLILVLL</sequence>
<name>A0A8T0DP77_9TREM</name>
<reference evidence="1 2" key="1">
    <citation type="submission" date="2019-07" db="EMBL/GenBank/DDBJ databases">
        <title>Annotation for the trematode Paragonimus westermani.</title>
        <authorList>
            <person name="Choi Y.-J."/>
        </authorList>
    </citation>
    <scope>NUCLEOTIDE SEQUENCE [LARGE SCALE GENOMIC DNA]</scope>
    <source>
        <strain evidence="1">180907_Pwestermani</strain>
    </source>
</reference>
<comment type="caution">
    <text evidence="1">The sequence shown here is derived from an EMBL/GenBank/DDBJ whole genome shotgun (WGS) entry which is preliminary data.</text>
</comment>
<dbReference type="Proteomes" id="UP000699462">
    <property type="component" value="Unassembled WGS sequence"/>
</dbReference>
<organism evidence="1 2">
    <name type="scientific">Paragonimus westermani</name>
    <dbReference type="NCBI Taxonomy" id="34504"/>
    <lineage>
        <taxon>Eukaryota</taxon>
        <taxon>Metazoa</taxon>
        <taxon>Spiralia</taxon>
        <taxon>Lophotrochozoa</taxon>
        <taxon>Platyhelminthes</taxon>
        <taxon>Trematoda</taxon>
        <taxon>Digenea</taxon>
        <taxon>Plagiorchiida</taxon>
        <taxon>Troglotremata</taxon>
        <taxon>Troglotrematidae</taxon>
        <taxon>Paragonimus</taxon>
    </lineage>
</organism>
<evidence type="ECO:0000313" key="1">
    <source>
        <dbReference type="EMBL" id="KAF8568517.1"/>
    </source>
</evidence>
<dbReference type="AlphaFoldDB" id="A0A8T0DP77"/>
<accession>A0A8T0DP77</accession>
<proteinExistence type="predicted"/>